<evidence type="ECO:0000256" key="3">
    <source>
        <dbReference type="SAM" id="Phobius"/>
    </source>
</evidence>
<evidence type="ECO:0008006" key="6">
    <source>
        <dbReference type="Google" id="ProtNLM"/>
    </source>
</evidence>
<dbReference type="RefSeq" id="WP_331243883.1">
    <property type="nucleotide sequence ID" value="NZ_JAQSGJ010000025.1"/>
</dbReference>
<sequence>MLWGGTITRTSRRQKKPSAKPIYKEWWFWLIWAVALCFIIVIITGAVQGDDSSSHTASSAASGKVSKASASRTRKAKDASDTGVAKSKAKTIPIDNEDAEVVSEANFNPNFTDSAWAGTGVKIDRIRIAKIKPFKDTEEKNTVYNGIVLVHFSVTAQRDINFYPTQGTLVTSDGQQVEANMYSSDSFDGEIAKGATKSGNVLFALTKLDNPKDLKTLRLKWDANYDTDNYDDDNSSHTYDVTVNLN</sequence>
<keyword evidence="3" id="KW-1133">Transmembrane helix</keyword>
<evidence type="ECO:0000313" key="5">
    <source>
        <dbReference type="Proteomes" id="UP001330016"/>
    </source>
</evidence>
<dbReference type="InterPro" id="IPR029050">
    <property type="entry name" value="Immunoprotect_excell_Ig-like"/>
</dbReference>
<protein>
    <recommendedName>
        <fullName evidence="6">DUF4352 domain-containing protein</fullName>
    </recommendedName>
</protein>
<gene>
    <name evidence="4" type="ORF">PS435_09275</name>
</gene>
<keyword evidence="3" id="KW-0472">Membrane</keyword>
<comment type="caution">
    <text evidence="4">The sequence shown here is derived from an EMBL/GenBank/DDBJ whole genome shotgun (WGS) entry which is preliminary data.</text>
</comment>
<feature type="region of interest" description="Disordered" evidence="2">
    <location>
        <begin position="53"/>
        <end position="89"/>
    </location>
</feature>
<evidence type="ECO:0000256" key="2">
    <source>
        <dbReference type="SAM" id="MobiDB-lite"/>
    </source>
</evidence>
<evidence type="ECO:0000256" key="1">
    <source>
        <dbReference type="ARBA" id="ARBA00022729"/>
    </source>
</evidence>
<name>A0ABU7T0B7_9LACO</name>
<proteinExistence type="predicted"/>
<dbReference type="EMBL" id="JAQSGK010000025">
    <property type="protein sequence ID" value="MEE6716048.1"/>
    <property type="molecule type" value="Genomic_DNA"/>
</dbReference>
<organism evidence="4 5">
    <name type="scientific">Schleiferilactobacillus harbinensis</name>
    <dbReference type="NCBI Taxonomy" id="304207"/>
    <lineage>
        <taxon>Bacteria</taxon>
        <taxon>Bacillati</taxon>
        <taxon>Bacillota</taxon>
        <taxon>Bacilli</taxon>
        <taxon>Lactobacillales</taxon>
        <taxon>Lactobacillaceae</taxon>
        <taxon>Schleiferilactobacillus</taxon>
    </lineage>
</organism>
<evidence type="ECO:0000313" key="4">
    <source>
        <dbReference type="EMBL" id="MEE6716048.1"/>
    </source>
</evidence>
<keyword evidence="5" id="KW-1185">Reference proteome</keyword>
<accession>A0ABU7T0B7</accession>
<keyword evidence="3" id="KW-0812">Transmembrane</keyword>
<dbReference type="Gene3D" id="2.60.40.1240">
    <property type="match status" value="1"/>
</dbReference>
<dbReference type="Proteomes" id="UP001330016">
    <property type="component" value="Unassembled WGS sequence"/>
</dbReference>
<keyword evidence="1" id="KW-0732">Signal</keyword>
<feature type="compositionally biased region" description="Low complexity" evidence="2">
    <location>
        <begin position="54"/>
        <end position="71"/>
    </location>
</feature>
<feature type="transmembrane region" description="Helical" evidence="3">
    <location>
        <begin position="26"/>
        <end position="47"/>
    </location>
</feature>
<reference evidence="4 5" key="1">
    <citation type="submission" date="2023-02" db="EMBL/GenBank/DDBJ databases">
        <title>The predominant lactic acid bacteria and yeasts involved in the spontaneous fermentation of millet during the production of the traditional porridge Hausa koko in Ghana.</title>
        <authorList>
            <person name="Atter A."/>
            <person name="Diaz M."/>
        </authorList>
    </citation>
    <scope>NUCLEOTIDE SEQUENCE [LARGE SCALE GENOMIC DNA]</scope>
    <source>
        <strain evidence="4 5">FI11640</strain>
    </source>
</reference>